<dbReference type="SUPFAM" id="SSF49899">
    <property type="entry name" value="Concanavalin A-like lectins/glucanases"/>
    <property type="match status" value="1"/>
</dbReference>
<dbReference type="Gene3D" id="2.60.120.920">
    <property type="match status" value="1"/>
</dbReference>
<dbReference type="Gene3D" id="3.30.160.60">
    <property type="entry name" value="Classic Zinc Finger"/>
    <property type="match status" value="1"/>
</dbReference>
<accession>A0A672QQW0</accession>
<dbReference type="InterPro" id="IPR013320">
    <property type="entry name" value="ConA-like_dom_sf"/>
</dbReference>
<evidence type="ECO:0000259" key="6">
    <source>
        <dbReference type="PROSITE" id="PS50188"/>
    </source>
</evidence>
<organism evidence="7 8">
    <name type="scientific">Sinocyclocheilus grahami</name>
    <name type="common">Dianchi golden-line fish</name>
    <name type="synonym">Barbus grahami</name>
    <dbReference type="NCBI Taxonomy" id="75366"/>
    <lineage>
        <taxon>Eukaryota</taxon>
        <taxon>Metazoa</taxon>
        <taxon>Chordata</taxon>
        <taxon>Craniata</taxon>
        <taxon>Vertebrata</taxon>
        <taxon>Euteleostomi</taxon>
        <taxon>Actinopterygii</taxon>
        <taxon>Neopterygii</taxon>
        <taxon>Teleostei</taxon>
        <taxon>Ostariophysi</taxon>
        <taxon>Cypriniformes</taxon>
        <taxon>Cyprinidae</taxon>
        <taxon>Cyprininae</taxon>
        <taxon>Sinocyclocheilus</taxon>
    </lineage>
</organism>
<dbReference type="GO" id="GO:0005737">
    <property type="term" value="C:cytoplasm"/>
    <property type="evidence" value="ECO:0007669"/>
    <property type="project" value="UniProtKB-ARBA"/>
</dbReference>
<dbReference type="SMART" id="SM00449">
    <property type="entry name" value="SPRY"/>
    <property type="match status" value="1"/>
</dbReference>
<sequence>MCPEHLRAHLEKPVFQNHPLVNAVEDVSLWRCQEHQEMNRIYCRSCAVCVCTVCSLVGSHKGHECISIRKAEQELRLDTLQGALISSQSIVNTLQGMTSAEGASHPTLDPDTVHPKLLLSDENRTVQYSETQQDYPEQESRFNIFPQVLGSRAIDGGRCYWEVEVPLDEGRWKVGVCDGQIGRKGQKDICRIGFYPNSWCIIYEKGKVEALHDKVASPVCSAELWKIGVLLNFSEGRLSFYSVAREGSLSLLYSFEHTFTEPLYPALAVSKTQLSKM</sequence>
<dbReference type="InterPro" id="IPR000315">
    <property type="entry name" value="Znf_B-box"/>
</dbReference>
<dbReference type="SMART" id="SM00336">
    <property type="entry name" value="BBOX"/>
    <property type="match status" value="1"/>
</dbReference>
<dbReference type="Proteomes" id="UP000472262">
    <property type="component" value="Unassembled WGS sequence"/>
</dbReference>
<dbReference type="Ensembl" id="ENSSGRT00000083481.1">
    <property type="protein sequence ID" value="ENSSGRP00000078407.1"/>
    <property type="gene ID" value="ENSSGRG00000039705.1"/>
</dbReference>
<dbReference type="InterPro" id="IPR001870">
    <property type="entry name" value="B30.2/SPRY"/>
</dbReference>
<reference evidence="7" key="1">
    <citation type="submission" date="2025-08" db="UniProtKB">
        <authorList>
            <consortium name="Ensembl"/>
        </authorList>
    </citation>
    <scope>IDENTIFICATION</scope>
</reference>
<dbReference type="SUPFAM" id="SSF57845">
    <property type="entry name" value="B-box zinc-binding domain"/>
    <property type="match status" value="1"/>
</dbReference>
<evidence type="ECO:0000256" key="1">
    <source>
        <dbReference type="ARBA" id="ARBA00022723"/>
    </source>
</evidence>
<dbReference type="InterPro" id="IPR003877">
    <property type="entry name" value="SPRY_dom"/>
</dbReference>
<dbReference type="SMART" id="SM00589">
    <property type="entry name" value="PRY"/>
    <property type="match status" value="1"/>
</dbReference>
<dbReference type="Pfam" id="PF00622">
    <property type="entry name" value="SPRY"/>
    <property type="match status" value="1"/>
</dbReference>
<dbReference type="InterPro" id="IPR003879">
    <property type="entry name" value="Butyrophylin_SPRY"/>
</dbReference>
<dbReference type="GO" id="GO:0008270">
    <property type="term" value="F:zinc ion binding"/>
    <property type="evidence" value="ECO:0007669"/>
    <property type="project" value="UniProtKB-KW"/>
</dbReference>
<dbReference type="AlphaFoldDB" id="A0A672QQW0"/>
<evidence type="ECO:0000256" key="3">
    <source>
        <dbReference type="ARBA" id="ARBA00022833"/>
    </source>
</evidence>
<dbReference type="InterPro" id="IPR043136">
    <property type="entry name" value="B30.2/SPRY_sf"/>
</dbReference>
<dbReference type="InterPro" id="IPR051051">
    <property type="entry name" value="E3_ubiq-ligase_TRIM/RNF"/>
</dbReference>
<protein>
    <submittedName>
        <fullName evidence="7">Si:dkey-29p10.4</fullName>
    </submittedName>
</protein>
<keyword evidence="1" id="KW-0479">Metal-binding</keyword>
<evidence type="ECO:0000259" key="5">
    <source>
        <dbReference type="PROSITE" id="PS50119"/>
    </source>
</evidence>
<reference evidence="7" key="2">
    <citation type="submission" date="2025-09" db="UniProtKB">
        <authorList>
            <consortium name="Ensembl"/>
        </authorList>
    </citation>
    <scope>IDENTIFICATION</scope>
</reference>
<dbReference type="PANTHER" id="PTHR25465">
    <property type="entry name" value="B-BOX DOMAIN CONTAINING"/>
    <property type="match status" value="1"/>
</dbReference>
<name>A0A672QQW0_SINGR</name>
<dbReference type="Pfam" id="PF00643">
    <property type="entry name" value="zf-B_box"/>
    <property type="match status" value="1"/>
</dbReference>
<dbReference type="PRINTS" id="PR01407">
    <property type="entry name" value="BUTYPHLNCDUF"/>
</dbReference>
<keyword evidence="8" id="KW-1185">Reference proteome</keyword>
<feature type="domain" description="B box-type" evidence="5">
    <location>
        <begin position="32"/>
        <end position="68"/>
    </location>
</feature>
<feature type="domain" description="B30.2/SPRY" evidence="6">
    <location>
        <begin position="86"/>
        <end position="277"/>
    </location>
</feature>
<dbReference type="Pfam" id="PF13765">
    <property type="entry name" value="PRY"/>
    <property type="match status" value="1"/>
</dbReference>
<dbReference type="PROSITE" id="PS50119">
    <property type="entry name" value="ZF_BBOX"/>
    <property type="match status" value="1"/>
</dbReference>
<dbReference type="CDD" id="cd19756">
    <property type="entry name" value="Bbox2"/>
    <property type="match status" value="1"/>
</dbReference>
<keyword evidence="3" id="KW-0862">Zinc</keyword>
<evidence type="ECO:0000256" key="2">
    <source>
        <dbReference type="ARBA" id="ARBA00022771"/>
    </source>
</evidence>
<evidence type="ECO:0000313" key="7">
    <source>
        <dbReference type="Ensembl" id="ENSSGRP00000078407.1"/>
    </source>
</evidence>
<evidence type="ECO:0000256" key="4">
    <source>
        <dbReference type="PROSITE-ProRule" id="PRU00024"/>
    </source>
</evidence>
<evidence type="ECO:0000313" key="8">
    <source>
        <dbReference type="Proteomes" id="UP000472262"/>
    </source>
</evidence>
<dbReference type="InterPro" id="IPR006574">
    <property type="entry name" value="PRY"/>
</dbReference>
<dbReference type="PROSITE" id="PS50188">
    <property type="entry name" value="B302_SPRY"/>
    <property type="match status" value="1"/>
</dbReference>
<proteinExistence type="predicted"/>
<keyword evidence="2 4" id="KW-0863">Zinc-finger</keyword>
<dbReference type="PANTHER" id="PTHR25465:SF35">
    <property type="entry name" value="E3 UBIQUITIN_ISG15 LIGASE TRIM25-RELATED"/>
    <property type="match status" value="1"/>
</dbReference>